<dbReference type="Pfam" id="PF02709">
    <property type="entry name" value="Glyco_transf_7C"/>
    <property type="match status" value="1"/>
</dbReference>
<dbReference type="AlphaFoldDB" id="A0A1J1HII2"/>
<dbReference type="InterPro" id="IPR027791">
    <property type="entry name" value="Galactosyl_T_C"/>
</dbReference>
<evidence type="ECO:0000256" key="3">
    <source>
        <dbReference type="SAM" id="Phobius"/>
    </source>
</evidence>
<evidence type="ECO:0000313" key="7">
    <source>
        <dbReference type="Proteomes" id="UP000183832"/>
    </source>
</evidence>
<feature type="domain" description="Galactosyltransferase C-terminal" evidence="5">
    <location>
        <begin position="315"/>
        <end position="369"/>
    </location>
</feature>
<dbReference type="EMBL" id="CVRI01000001">
    <property type="protein sequence ID" value="CRK86278.1"/>
    <property type="molecule type" value="Genomic_DNA"/>
</dbReference>
<evidence type="ECO:0000259" key="4">
    <source>
        <dbReference type="Pfam" id="PF00535"/>
    </source>
</evidence>
<dbReference type="SUPFAM" id="SSF53448">
    <property type="entry name" value="Nucleotide-diphospho-sugar transferases"/>
    <property type="match status" value="1"/>
</dbReference>
<reference evidence="6 7" key="1">
    <citation type="submission" date="2015-04" db="EMBL/GenBank/DDBJ databases">
        <authorList>
            <person name="Syromyatnikov M.Y."/>
            <person name="Popov V.N."/>
        </authorList>
    </citation>
    <scope>NUCLEOTIDE SEQUENCE [LARGE SCALE GENOMIC DNA]</scope>
</reference>
<dbReference type="GO" id="GO:0006493">
    <property type="term" value="P:protein O-linked glycosylation"/>
    <property type="evidence" value="ECO:0007669"/>
    <property type="project" value="TreeGrafter"/>
</dbReference>
<dbReference type="GO" id="GO:0004653">
    <property type="term" value="F:polypeptide N-acetylgalactosaminyltransferase activity"/>
    <property type="evidence" value="ECO:0007669"/>
    <property type="project" value="TreeGrafter"/>
</dbReference>
<dbReference type="InterPro" id="IPR029044">
    <property type="entry name" value="Nucleotide-diphossugar_trans"/>
</dbReference>
<dbReference type="PANTHER" id="PTHR11675">
    <property type="entry name" value="N-ACETYLGALACTOSAMINYLTRANSFERASE"/>
    <property type="match status" value="1"/>
</dbReference>
<gene>
    <name evidence="6" type="ORF">CLUMA_CG000134</name>
</gene>
<feature type="domain" description="Glycosyltransferase 2-like" evidence="4">
    <location>
        <begin position="141"/>
        <end position="288"/>
    </location>
</feature>
<dbReference type="InterPro" id="IPR001173">
    <property type="entry name" value="Glyco_trans_2-like"/>
</dbReference>
<keyword evidence="3" id="KW-0472">Membrane</keyword>
<feature type="transmembrane region" description="Helical" evidence="3">
    <location>
        <begin position="20"/>
        <end position="38"/>
    </location>
</feature>
<dbReference type="Proteomes" id="UP000183832">
    <property type="component" value="Unassembled WGS sequence"/>
</dbReference>
<evidence type="ECO:0000259" key="5">
    <source>
        <dbReference type="Pfam" id="PF02709"/>
    </source>
</evidence>
<name>A0A1J1HII2_9DIPT</name>
<dbReference type="PANTHER" id="PTHR11675:SF126">
    <property type="entry name" value="RICIN B LECTIN DOMAIN-CONTAINING PROTEIN"/>
    <property type="match status" value="1"/>
</dbReference>
<evidence type="ECO:0000256" key="2">
    <source>
        <dbReference type="ARBA" id="ARBA00023157"/>
    </source>
</evidence>
<evidence type="ECO:0000256" key="1">
    <source>
        <dbReference type="ARBA" id="ARBA00022679"/>
    </source>
</evidence>
<dbReference type="GO" id="GO:0005794">
    <property type="term" value="C:Golgi apparatus"/>
    <property type="evidence" value="ECO:0007669"/>
    <property type="project" value="TreeGrafter"/>
</dbReference>
<sequence>MLRGTNKRLFKSSSLRRKQFLWCFIFFLLLIGIVNVSIKYENLKNELHQENVSLELDDGITDEARKYIEELGLINPGENGEAVIIPETASDEIKKLVNESFEANGFTAFISNMVSLNRNIPDFRSDICKNKVYHKNLPKCSIMIPFHNEDWMLLMRTVHSVLLRTPPELYVEILLVDDASDKEWLQKPLEDYVKKIPKMKLIRSHRRLGITNTRNLGAINAIGPILVCLDCHVEVAPGWLEPLLDRFVDNKKLLVGPRLKSINSETMETTFNDNLPYEIGGVQWDLGFSWIPYNKIIGFTSRESFEPMKSAPAMGPTRAVYKDFFLELGMHDPDFGTWGGEDVELSLKVWLCGGRVEIVPCSQTAHMYKAHKYKNASDKTYRWNTNRIAEVLLDHYKRFYYRATKNAPKEFGNVTERIEIKKRNQCKPFKWFLDNVYNIPMPDDIKDP</sequence>
<protein>
    <submittedName>
        <fullName evidence="6">CLUMA_CG000134, isoform A</fullName>
    </submittedName>
</protein>
<evidence type="ECO:0000313" key="6">
    <source>
        <dbReference type="EMBL" id="CRK86278.1"/>
    </source>
</evidence>
<keyword evidence="2" id="KW-1015">Disulfide bond</keyword>
<dbReference type="Pfam" id="PF00535">
    <property type="entry name" value="Glycos_transf_2"/>
    <property type="match status" value="1"/>
</dbReference>
<keyword evidence="3" id="KW-0812">Transmembrane</keyword>
<accession>A0A1J1HII2</accession>
<keyword evidence="7" id="KW-1185">Reference proteome</keyword>
<keyword evidence="3" id="KW-1133">Transmembrane helix</keyword>
<proteinExistence type="predicted"/>
<organism evidence="6 7">
    <name type="scientific">Clunio marinus</name>
    <dbReference type="NCBI Taxonomy" id="568069"/>
    <lineage>
        <taxon>Eukaryota</taxon>
        <taxon>Metazoa</taxon>
        <taxon>Ecdysozoa</taxon>
        <taxon>Arthropoda</taxon>
        <taxon>Hexapoda</taxon>
        <taxon>Insecta</taxon>
        <taxon>Pterygota</taxon>
        <taxon>Neoptera</taxon>
        <taxon>Endopterygota</taxon>
        <taxon>Diptera</taxon>
        <taxon>Nematocera</taxon>
        <taxon>Chironomoidea</taxon>
        <taxon>Chironomidae</taxon>
        <taxon>Clunio</taxon>
    </lineage>
</organism>
<dbReference type="STRING" id="568069.A0A1J1HII2"/>
<keyword evidence="1" id="KW-0808">Transferase</keyword>
<dbReference type="OrthoDB" id="7788412at2759"/>
<dbReference type="Gene3D" id="3.90.550.10">
    <property type="entry name" value="Spore Coat Polysaccharide Biosynthesis Protein SpsA, Chain A"/>
    <property type="match status" value="1"/>
</dbReference>